<keyword evidence="1" id="KW-0472">Membrane</keyword>
<keyword evidence="1" id="KW-0812">Transmembrane</keyword>
<feature type="transmembrane region" description="Helical" evidence="1">
    <location>
        <begin position="15"/>
        <end position="35"/>
    </location>
</feature>
<protein>
    <submittedName>
        <fullName evidence="2">Uncharacterized protein</fullName>
    </submittedName>
</protein>
<dbReference type="EMBL" id="ML742031">
    <property type="protein sequence ID" value="KAE8154234.1"/>
    <property type="molecule type" value="Genomic_DNA"/>
</dbReference>
<sequence length="51" mass="5882">MHAIVLLFLRPRLSYLPSLFAFFATTLLSTISLFVTCNESFPETRQYKLAL</sequence>
<dbReference type="AlphaFoldDB" id="A0A5N6U6P0"/>
<dbReference type="Proteomes" id="UP000325780">
    <property type="component" value="Unassembled WGS sequence"/>
</dbReference>
<keyword evidence="3" id="KW-1185">Reference proteome</keyword>
<keyword evidence="1" id="KW-1133">Transmembrane helix</keyword>
<evidence type="ECO:0000313" key="2">
    <source>
        <dbReference type="EMBL" id="KAE8154234.1"/>
    </source>
</evidence>
<evidence type="ECO:0000313" key="3">
    <source>
        <dbReference type="Proteomes" id="UP000325780"/>
    </source>
</evidence>
<accession>A0A5N6U6P0</accession>
<organism evidence="2 3">
    <name type="scientific">Aspergillus avenaceus</name>
    <dbReference type="NCBI Taxonomy" id="36643"/>
    <lineage>
        <taxon>Eukaryota</taxon>
        <taxon>Fungi</taxon>
        <taxon>Dikarya</taxon>
        <taxon>Ascomycota</taxon>
        <taxon>Pezizomycotina</taxon>
        <taxon>Eurotiomycetes</taxon>
        <taxon>Eurotiomycetidae</taxon>
        <taxon>Eurotiales</taxon>
        <taxon>Aspergillaceae</taxon>
        <taxon>Aspergillus</taxon>
        <taxon>Aspergillus subgen. Circumdati</taxon>
    </lineage>
</organism>
<proteinExistence type="predicted"/>
<reference evidence="2 3" key="1">
    <citation type="submission" date="2019-04" db="EMBL/GenBank/DDBJ databases">
        <title>Friends and foes A comparative genomics study of 23 Aspergillus species from section Flavi.</title>
        <authorList>
            <consortium name="DOE Joint Genome Institute"/>
            <person name="Kjaerbolling I."/>
            <person name="Vesth T."/>
            <person name="Frisvad J.C."/>
            <person name="Nybo J.L."/>
            <person name="Theobald S."/>
            <person name="Kildgaard S."/>
            <person name="Isbrandt T."/>
            <person name="Kuo A."/>
            <person name="Sato A."/>
            <person name="Lyhne E.K."/>
            <person name="Kogle M.E."/>
            <person name="Wiebenga A."/>
            <person name="Kun R.S."/>
            <person name="Lubbers R.J."/>
            <person name="Makela M.R."/>
            <person name="Barry K."/>
            <person name="Chovatia M."/>
            <person name="Clum A."/>
            <person name="Daum C."/>
            <person name="Haridas S."/>
            <person name="He G."/>
            <person name="LaButti K."/>
            <person name="Lipzen A."/>
            <person name="Mondo S."/>
            <person name="Riley R."/>
            <person name="Salamov A."/>
            <person name="Simmons B.A."/>
            <person name="Magnuson J.K."/>
            <person name="Henrissat B."/>
            <person name="Mortensen U.H."/>
            <person name="Larsen T.O."/>
            <person name="Devries R.P."/>
            <person name="Grigoriev I.V."/>
            <person name="Machida M."/>
            <person name="Baker S.E."/>
            <person name="Andersen M.R."/>
        </authorList>
    </citation>
    <scope>NUCLEOTIDE SEQUENCE [LARGE SCALE GENOMIC DNA]</scope>
    <source>
        <strain evidence="2 3">IBT 18842</strain>
    </source>
</reference>
<name>A0A5N6U6P0_ASPAV</name>
<evidence type="ECO:0000256" key="1">
    <source>
        <dbReference type="SAM" id="Phobius"/>
    </source>
</evidence>
<gene>
    <name evidence="2" type="ORF">BDV25DRAFT_148131</name>
</gene>